<dbReference type="Gene3D" id="1.10.510.10">
    <property type="entry name" value="Transferase(Phosphotransferase) domain 1"/>
    <property type="match status" value="1"/>
</dbReference>
<evidence type="ECO:0000256" key="4">
    <source>
        <dbReference type="ARBA" id="ARBA00022777"/>
    </source>
</evidence>
<dbReference type="Gene3D" id="3.30.200.20">
    <property type="entry name" value="Phosphorylase Kinase, domain 1"/>
    <property type="match status" value="1"/>
</dbReference>
<feature type="binding site" evidence="9">
    <location>
        <begin position="136"/>
        <end position="137"/>
    </location>
    <ligand>
        <name>ATP</name>
        <dbReference type="ChEBI" id="CHEBI:30616"/>
    </ligand>
</feature>
<feature type="cross-link" description="Glycyl lysine isopeptide (Lys-Gly) (interchain with G-Cter in SUMO2)" evidence="10">
    <location>
        <position position="134"/>
    </location>
</feature>
<dbReference type="PANTHER" id="PTHR24350">
    <property type="entry name" value="SERINE/THREONINE-PROTEIN KINASE IAL-RELATED"/>
    <property type="match status" value="1"/>
</dbReference>
<keyword evidence="1 12" id="KW-0723">Serine/threonine-protein kinase</keyword>
<evidence type="ECO:0000256" key="7">
    <source>
        <dbReference type="ARBA" id="ARBA00048679"/>
    </source>
</evidence>
<name>M4SI29_9BILA</name>
<keyword evidence="2 13" id="KW-0808">Transferase</keyword>
<dbReference type="FunFam" id="3.30.200.20:FF:000042">
    <property type="entry name" value="Aurora kinase A"/>
    <property type="match status" value="1"/>
</dbReference>
<dbReference type="InterPro" id="IPR017441">
    <property type="entry name" value="Protein_kinase_ATP_BS"/>
</dbReference>
<accession>M4SI29</accession>
<evidence type="ECO:0000256" key="1">
    <source>
        <dbReference type="ARBA" id="ARBA00022527"/>
    </source>
</evidence>
<feature type="binding site" evidence="9">
    <location>
        <begin position="87"/>
        <end position="89"/>
    </location>
    <ligand>
        <name>ATP</name>
        <dbReference type="ChEBI" id="CHEBI:30616"/>
    </ligand>
</feature>
<sequence length="263" mass="30348">RKKWCLNDFEIGKPLGKGKFGNVYLAREKKSLYIVALKVIFKHQVQKAGCEHQLRREIEIQSHLRHPNILRLYGYFYDDSRVYMILEYAPKGELYNLLKSVGKFDDEQAATYIHQLADALSYCHSKKVIHRDIKPENLLLGIYGDLKIADFGWSVHAPSSRRTTICGTLDYLPPEMIDDKPHDEKVDLWSLGVLCYELLVGKPPFETNTHDGTYQKITKVEYSCPPTMSPDAVDLISKLLKKNPNERLSLEGVMQHKWIKKNA</sequence>
<organism evidence="15">
    <name type="scientific">Brachionus calyciflorus</name>
    <dbReference type="NCBI Taxonomy" id="104777"/>
    <lineage>
        <taxon>Eukaryota</taxon>
        <taxon>Metazoa</taxon>
        <taxon>Spiralia</taxon>
        <taxon>Gnathifera</taxon>
        <taxon>Rotifera</taxon>
        <taxon>Eurotatoria</taxon>
        <taxon>Monogononta</taxon>
        <taxon>Pseudotrocha</taxon>
        <taxon>Ploima</taxon>
        <taxon>Brachionidae</taxon>
        <taxon>Brachionus</taxon>
    </lineage>
</organism>
<feature type="binding site" evidence="9">
    <location>
        <position position="150"/>
    </location>
    <ligand>
        <name>ATP</name>
        <dbReference type="ChEBI" id="CHEBI:30616"/>
    </ligand>
</feature>
<dbReference type="PROSITE" id="PS00108">
    <property type="entry name" value="PROTEIN_KINASE_ST"/>
    <property type="match status" value="1"/>
</dbReference>
<proteinExistence type="inferred from homology"/>
<evidence type="ECO:0000256" key="2">
    <source>
        <dbReference type="ARBA" id="ARBA00022679"/>
    </source>
</evidence>
<keyword evidence="4 13" id="KW-0418">Kinase</keyword>
<dbReference type="EC" id="2.7.11.1" evidence="13"/>
<dbReference type="InterPro" id="IPR008271">
    <property type="entry name" value="Ser/Thr_kinase_AS"/>
</dbReference>
<feature type="binding site" evidence="9">
    <location>
        <position position="19"/>
    </location>
    <ligand>
        <name>ATP</name>
        <dbReference type="ChEBI" id="CHEBI:30616"/>
    </ligand>
</feature>
<keyword evidence="5 9" id="KW-0067">ATP-binding</keyword>
<keyword evidence="3 9" id="KW-0547">Nucleotide-binding</keyword>
<comment type="catalytic activity">
    <reaction evidence="6 13">
        <text>L-threonyl-[protein] + ATP = O-phospho-L-threonyl-[protein] + ADP + H(+)</text>
        <dbReference type="Rhea" id="RHEA:46608"/>
        <dbReference type="Rhea" id="RHEA-COMP:11060"/>
        <dbReference type="Rhea" id="RHEA-COMP:11605"/>
        <dbReference type="ChEBI" id="CHEBI:15378"/>
        <dbReference type="ChEBI" id="CHEBI:30013"/>
        <dbReference type="ChEBI" id="CHEBI:30616"/>
        <dbReference type="ChEBI" id="CHEBI:61977"/>
        <dbReference type="ChEBI" id="CHEBI:456216"/>
        <dbReference type="EC" id="2.7.11.1"/>
    </reaction>
</comment>
<evidence type="ECO:0000256" key="6">
    <source>
        <dbReference type="ARBA" id="ARBA00047899"/>
    </source>
</evidence>
<dbReference type="SUPFAM" id="SSF56112">
    <property type="entry name" value="Protein kinase-like (PK-like)"/>
    <property type="match status" value="1"/>
</dbReference>
<evidence type="ECO:0000256" key="12">
    <source>
        <dbReference type="RuleBase" id="RU000304"/>
    </source>
</evidence>
<protein>
    <recommendedName>
        <fullName evidence="13">Aurora kinase</fullName>
        <ecNumber evidence="13">2.7.11.1</ecNumber>
    </recommendedName>
</protein>
<feature type="non-terminal residue" evidence="15">
    <location>
        <position position="1"/>
    </location>
</feature>
<comment type="catalytic activity">
    <reaction evidence="7 13">
        <text>L-seryl-[protein] + ATP = O-phospho-L-seryl-[protein] + ADP + H(+)</text>
        <dbReference type="Rhea" id="RHEA:17989"/>
        <dbReference type="Rhea" id="RHEA-COMP:9863"/>
        <dbReference type="Rhea" id="RHEA-COMP:11604"/>
        <dbReference type="ChEBI" id="CHEBI:15378"/>
        <dbReference type="ChEBI" id="CHEBI:29999"/>
        <dbReference type="ChEBI" id="CHEBI:30616"/>
        <dbReference type="ChEBI" id="CHEBI:83421"/>
        <dbReference type="ChEBI" id="CHEBI:456216"/>
        <dbReference type="EC" id="2.7.11.1"/>
    </reaction>
</comment>
<dbReference type="Pfam" id="PF00069">
    <property type="entry name" value="Pkinase"/>
    <property type="match status" value="1"/>
</dbReference>
<dbReference type="GO" id="GO:0004674">
    <property type="term" value="F:protein serine/threonine kinase activity"/>
    <property type="evidence" value="ECO:0007669"/>
    <property type="project" value="UniProtKB-KW"/>
</dbReference>
<evidence type="ECO:0000256" key="8">
    <source>
        <dbReference type="PIRSR" id="PIRSR630616-1"/>
    </source>
</evidence>
<evidence type="ECO:0000256" key="10">
    <source>
        <dbReference type="PIRSR" id="PIRSR630616-3"/>
    </source>
</evidence>
<dbReference type="AlphaFoldDB" id="M4SI29"/>
<feature type="binding site" evidence="11">
    <location>
        <position position="42"/>
    </location>
    <ligand>
        <name>ATP</name>
        <dbReference type="ChEBI" id="CHEBI:30616"/>
    </ligand>
</feature>
<evidence type="ECO:0000256" key="11">
    <source>
        <dbReference type="PROSITE-ProRule" id="PRU10141"/>
    </source>
</evidence>
<evidence type="ECO:0000259" key="14">
    <source>
        <dbReference type="PROSITE" id="PS50011"/>
    </source>
</evidence>
<dbReference type="FunFam" id="1.10.510.10:FF:000235">
    <property type="entry name" value="Serine/threonine-protein kinase ark1"/>
    <property type="match status" value="1"/>
</dbReference>
<dbReference type="InterPro" id="IPR000719">
    <property type="entry name" value="Prot_kinase_dom"/>
</dbReference>
<comment type="similarity">
    <text evidence="13">Belongs to the protein kinase superfamily. Ser/Thr protein kinase family. Aurora subfamily.</text>
</comment>
<reference evidence="15" key="1">
    <citation type="journal article" date="2013" name="J. Hered.">
        <title>Inventory and phylogenetic analysis of meiotic genes in monogonont rotifers.</title>
        <authorList>
            <person name="Hanson S.J."/>
            <person name="Schurko A.M."/>
            <person name="Hecox-Lea B."/>
            <person name="Mark Welch D.B."/>
            <person name="Stelzer C.P."/>
            <person name="Logsdon J.M.Jr."/>
        </authorList>
    </citation>
    <scope>NUCLEOTIDE SEQUENCE</scope>
</reference>
<dbReference type="PROSITE" id="PS00107">
    <property type="entry name" value="PROTEIN_KINASE_ATP"/>
    <property type="match status" value="1"/>
</dbReference>
<dbReference type="EMBL" id="JX156191">
    <property type="protein sequence ID" value="AGH55850.1"/>
    <property type="molecule type" value="Genomic_DNA"/>
</dbReference>
<evidence type="ECO:0000256" key="5">
    <source>
        <dbReference type="ARBA" id="ARBA00022840"/>
    </source>
</evidence>
<dbReference type="PIRSF" id="PIRSF000654">
    <property type="entry name" value="Integrin-linked_kinase"/>
    <property type="match status" value="1"/>
</dbReference>
<evidence type="ECO:0000313" key="15">
    <source>
        <dbReference type="EMBL" id="AGH55850.1"/>
    </source>
</evidence>
<evidence type="ECO:0000256" key="9">
    <source>
        <dbReference type="PIRSR" id="PIRSR630616-2"/>
    </source>
</evidence>
<feature type="non-terminal residue" evidence="15">
    <location>
        <position position="263"/>
    </location>
</feature>
<evidence type="ECO:0000256" key="13">
    <source>
        <dbReference type="RuleBase" id="RU367134"/>
    </source>
</evidence>
<dbReference type="InterPro" id="IPR011009">
    <property type="entry name" value="Kinase-like_dom_sf"/>
</dbReference>
<dbReference type="CDD" id="cd14007">
    <property type="entry name" value="STKc_Aurora"/>
    <property type="match status" value="1"/>
</dbReference>
<feature type="binding site" evidence="9">
    <location>
        <position position="38"/>
    </location>
    <ligand>
        <name>ATP</name>
        <dbReference type="ChEBI" id="CHEBI:30616"/>
    </ligand>
</feature>
<dbReference type="InterPro" id="IPR030616">
    <property type="entry name" value="Aur-like"/>
</dbReference>
<feature type="domain" description="Protein kinase" evidence="14">
    <location>
        <begin position="9"/>
        <end position="259"/>
    </location>
</feature>
<feature type="active site" description="Proton acceptor" evidence="8">
    <location>
        <position position="132"/>
    </location>
</feature>
<dbReference type="SMART" id="SM00220">
    <property type="entry name" value="S_TKc"/>
    <property type="match status" value="1"/>
</dbReference>
<dbReference type="PROSITE" id="PS50011">
    <property type="entry name" value="PROTEIN_KINASE_DOM"/>
    <property type="match status" value="1"/>
</dbReference>
<gene>
    <name evidence="15" type="primary">AURA</name>
</gene>
<evidence type="ECO:0000256" key="3">
    <source>
        <dbReference type="ARBA" id="ARBA00022741"/>
    </source>
</evidence>
<dbReference type="GO" id="GO:0005524">
    <property type="term" value="F:ATP binding"/>
    <property type="evidence" value="ECO:0007669"/>
    <property type="project" value="UniProtKB-UniRule"/>
</dbReference>